<dbReference type="OrthoDB" id="8418771at2"/>
<protein>
    <recommendedName>
        <fullName evidence="3">Phosphoribosylpyrophosphate synthetase</fullName>
    </recommendedName>
</protein>
<dbReference type="AlphaFoldDB" id="A0A4R3KMH2"/>
<proteinExistence type="predicted"/>
<dbReference type="EMBL" id="SMAD01000012">
    <property type="protein sequence ID" value="TCS85501.1"/>
    <property type="molecule type" value="Genomic_DNA"/>
</dbReference>
<keyword evidence="2" id="KW-1185">Reference proteome</keyword>
<evidence type="ECO:0000313" key="1">
    <source>
        <dbReference type="EMBL" id="TCS85501.1"/>
    </source>
</evidence>
<sequence>MSDANDMSTLSRVMEKLSEHGYGQEFRITGKGCELTDTGDTFAPEDLLIVRVFRFEGVSDPADMSVLYAVETSGGTKGYLLDAFGTYSDYDTDLFAKFISQVPVEERDDQILF</sequence>
<comment type="caution">
    <text evidence="1">The sequence shown here is derived from an EMBL/GenBank/DDBJ whole genome shotgun (WGS) entry which is preliminary data.</text>
</comment>
<evidence type="ECO:0000313" key="2">
    <source>
        <dbReference type="Proteomes" id="UP000295807"/>
    </source>
</evidence>
<accession>A0A4R3KMH2</accession>
<name>A0A4R3KMH2_9SPHI</name>
<gene>
    <name evidence="1" type="ORF">EDD80_11276</name>
</gene>
<organism evidence="1 2">
    <name type="scientific">Anseongella ginsenosidimutans</name>
    <dbReference type="NCBI Taxonomy" id="496056"/>
    <lineage>
        <taxon>Bacteria</taxon>
        <taxon>Pseudomonadati</taxon>
        <taxon>Bacteroidota</taxon>
        <taxon>Sphingobacteriia</taxon>
        <taxon>Sphingobacteriales</taxon>
        <taxon>Sphingobacteriaceae</taxon>
        <taxon>Anseongella</taxon>
    </lineage>
</organism>
<dbReference type="RefSeq" id="WP_132130214.1">
    <property type="nucleotide sequence ID" value="NZ_CP042432.1"/>
</dbReference>
<reference evidence="1 2" key="1">
    <citation type="submission" date="2019-03" db="EMBL/GenBank/DDBJ databases">
        <title>Genomic Encyclopedia of Type Strains, Phase IV (KMG-IV): sequencing the most valuable type-strain genomes for metagenomic binning, comparative biology and taxonomic classification.</title>
        <authorList>
            <person name="Goeker M."/>
        </authorList>
    </citation>
    <scope>NUCLEOTIDE SEQUENCE [LARGE SCALE GENOMIC DNA]</scope>
    <source>
        <strain evidence="1 2">DSM 21100</strain>
    </source>
</reference>
<dbReference type="Proteomes" id="UP000295807">
    <property type="component" value="Unassembled WGS sequence"/>
</dbReference>
<evidence type="ECO:0008006" key="3">
    <source>
        <dbReference type="Google" id="ProtNLM"/>
    </source>
</evidence>